<evidence type="ECO:0000256" key="2">
    <source>
        <dbReference type="ARBA" id="ARBA00022908"/>
    </source>
</evidence>
<dbReference type="RefSeq" id="WP_129351169.1">
    <property type="nucleotide sequence ID" value="NZ_CP026538.1"/>
</dbReference>
<evidence type="ECO:0000256" key="3">
    <source>
        <dbReference type="ARBA" id="ARBA00023125"/>
    </source>
</evidence>
<dbReference type="Pfam" id="PF14659">
    <property type="entry name" value="Phage_int_SAM_3"/>
    <property type="match status" value="1"/>
</dbReference>
<evidence type="ECO:0000256" key="1">
    <source>
        <dbReference type="ARBA" id="ARBA00008857"/>
    </source>
</evidence>
<dbReference type="InterPro" id="IPR010998">
    <property type="entry name" value="Integrase_recombinase_N"/>
</dbReference>
<evidence type="ECO:0000256" key="5">
    <source>
        <dbReference type="PROSITE-ProRule" id="PRU01248"/>
    </source>
</evidence>
<proteinExistence type="inferred from homology"/>
<dbReference type="Gene3D" id="1.10.150.130">
    <property type="match status" value="1"/>
</dbReference>
<dbReference type="AlphaFoldDB" id="A0A4P6HIW3"/>
<dbReference type="InterPro" id="IPR002104">
    <property type="entry name" value="Integrase_catalytic"/>
</dbReference>
<evidence type="ECO:0000259" key="6">
    <source>
        <dbReference type="PROSITE" id="PS51898"/>
    </source>
</evidence>
<dbReference type="InterPro" id="IPR013762">
    <property type="entry name" value="Integrase-like_cat_sf"/>
</dbReference>
<dbReference type="OrthoDB" id="9789256at2"/>
<dbReference type="GO" id="GO:0003677">
    <property type="term" value="F:DNA binding"/>
    <property type="evidence" value="ECO:0007669"/>
    <property type="project" value="UniProtKB-UniRule"/>
</dbReference>
<dbReference type="PANTHER" id="PTHR30349:SF64">
    <property type="entry name" value="PROPHAGE INTEGRASE INTD-RELATED"/>
    <property type="match status" value="1"/>
</dbReference>
<evidence type="ECO:0000313" key="8">
    <source>
        <dbReference type="EMBL" id="QAZ67017.1"/>
    </source>
</evidence>
<gene>
    <name evidence="8" type="ORF">C3Y92_07145</name>
</gene>
<keyword evidence="4" id="KW-0233">DNA recombination</keyword>
<comment type="similarity">
    <text evidence="1">Belongs to the 'phage' integrase family.</text>
</comment>
<accession>A0A4P6HIW3</accession>
<dbReference type="KEGG" id="dcb:C3Y92_07145"/>
<feature type="domain" description="Tyr recombinase" evidence="6">
    <location>
        <begin position="208"/>
        <end position="386"/>
    </location>
</feature>
<organism evidence="8 9">
    <name type="scientific">Solidesulfovibrio carbinolicus</name>
    <dbReference type="NCBI Taxonomy" id="296842"/>
    <lineage>
        <taxon>Bacteria</taxon>
        <taxon>Pseudomonadati</taxon>
        <taxon>Thermodesulfobacteriota</taxon>
        <taxon>Desulfovibrionia</taxon>
        <taxon>Desulfovibrionales</taxon>
        <taxon>Desulfovibrionaceae</taxon>
        <taxon>Solidesulfovibrio</taxon>
    </lineage>
</organism>
<feature type="domain" description="Core-binding (CB)" evidence="7">
    <location>
        <begin position="101"/>
        <end position="186"/>
    </location>
</feature>
<keyword evidence="9" id="KW-1185">Reference proteome</keyword>
<dbReference type="GO" id="GO:0006310">
    <property type="term" value="P:DNA recombination"/>
    <property type="evidence" value="ECO:0007669"/>
    <property type="project" value="UniProtKB-KW"/>
</dbReference>
<dbReference type="Pfam" id="PF00589">
    <property type="entry name" value="Phage_integrase"/>
    <property type="match status" value="1"/>
</dbReference>
<evidence type="ECO:0000313" key="9">
    <source>
        <dbReference type="Proteomes" id="UP000293296"/>
    </source>
</evidence>
<sequence length="407" mass="45447">MGYTWKQTKHEGVRYREHPTRKHGVKPDQYFAIRFRVAGSRREEALGWASQGWTAAKAAQTLAKLQEAARTGEGATSLAEKRKLAEDKRKAEAEARAVEERENITLAQAWEKYLPVAQANKAAHTAYAEEAAYRLWLSPTLADKPLKDIKPIHLERIKKTMAEAGRSAQTIRHVLAALRQVFNFAKRHGLYAGDNPVSLVKKPSADARRLRFLTHDEADRLLAALAERESNVHDMALFALHCGLRAGEIFSLTWGDVDMERGVLILRDTKSGKTRAAYMTEAVAAMLGAMERRGHNDLVFLSANGGRIVQISETFNRVVAALGFNKGVTDPRQKVVFHTLRHTFASWLVEQGVDLYSVKELMGHGTLAMTERYSHLSPDKLRRAVKTFEAGMDAAKARGKVVKIGEN</sequence>
<dbReference type="InterPro" id="IPR011010">
    <property type="entry name" value="DNA_brk_join_enz"/>
</dbReference>
<keyword evidence="3 5" id="KW-0238">DNA-binding</keyword>
<dbReference type="PANTHER" id="PTHR30349">
    <property type="entry name" value="PHAGE INTEGRASE-RELATED"/>
    <property type="match status" value="1"/>
</dbReference>
<dbReference type="Proteomes" id="UP000293296">
    <property type="component" value="Chromosome"/>
</dbReference>
<dbReference type="CDD" id="cd00796">
    <property type="entry name" value="INT_Rci_Hp1_C"/>
    <property type="match status" value="1"/>
</dbReference>
<protein>
    <submittedName>
        <fullName evidence="8">Integrase</fullName>
    </submittedName>
</protein>
<dbReference type="InterPro" id="IPR044068">
    <property type="entry name" value="CB"/>
</dbReference>
<dbReference type="InterPro" id="IPR004107">
    <property type="entry name" value="Integrase_SAM-like_N"/>
</dbReference>
<dbReference type="EMBL" id="CP026538">
    <property type="protein sequence ID" value="QAZ67017.1"/>
    <property type="molecule type" value="Genomic_DNA"/>
</dbReference>
<name>A0A4P6HIW3_9BACT</name>
<dbReference type="PROSITE" id="PS51900">
    <property type="entry name" value="CB"/>
    <property type="match status" value="1"/>
</dbReference>
<keyword evidence="2" id="KW-0229">DNA integration</keyword>
<evidence type="ECO:0000259" key="7">
    <source>
        <dbReference type="PROSITE" id="PS51900"/>
    </source>
</evidence>
<dbReference type="SUPFAM" id="SSF56349">
    <property type="entry name" value="DNA breaking-rejoining enzymes"/>
    <property type="match status" value="1"/>
</dbReference>
<dbReference type="Gene3D" id="1.10.443.10">
    <property type="entry name" value="Intergrase catalytic core"/>
    <property type="match status" value="1"/>
</dbReference>
<reference evidence="8 9" key="1">
    <citation type="submission" date="2018-02" db="EMBL/GenBank/DDBJ databases">
        <title>Genome sequence of Desulfovibrio carbinolicus DSM 3852.</title>
        <authorList>
            <person name="Wilbanks E."/>
            <person name="Skennerton C.T."/>
            <person name="Orphan V.J."/>
        </authorList>
    </citation>
    <scope>NUCLEOTIDE SEQUENCE [LARGE SCALE GENOMIC DNA]</scope>
    <source>
        <strain evidence="8 9">DSM 3852</strain>
    </source>
</reference>
<dbReference type="PROSITE" id="PS51898">
    <property type="entry name" value="TYR_RECOMBINASE"/>
    <property type="match status" value="1"/>
</dbReference>
<evidence type="ECO:0000256" key="4">
    <source>
        <dbReference type="ARBA" id="ARBA00023172"/>
    </source>
</evidence>
<dbReference type="InterPro" id="IPR050090">
    <property type="entry name" value="Tyrosine_recombinase_XerCD"/>
</dbReference>
<dbReference type="GO" id="GO:0015074">
    <property type="term" value="P:DNA integration"/>
    <property type="evidence" value="ECO:0007669"/>
    <property type="project" value="UniProtKB-KW"/>
</dbReference>